<evidence type="ECO:0008006" key="4">
    <source>
        <dbReference type="Google" id="ProtNLM"/>
    </source>
</evidence>
<gene>
    <name evidence="2" type="ORF">U0035_22265</name>
</gene>
<proteinExistence type="predicted"/>
<dbReference type="Proteomes" id="UP001325680">
    <property type="component" value="Chromosome"/>
</dbReference>
<organism evidence="2 3">
    <name type="scientific">Niabella yanshanensis</name>
    <dbReference type="NCBI Taxonomy" id="577386"/>
    <lineage>
        <taxon>Bacteria</taxon>
        <taxon>Pseudomonadati</taxon>
        <taxon>Bacteroidota</taxon>
        <taxon>Chitinophagia</taxon>
        <taxon>Chitinophagales</taxon>
        <taxon>Chitinophagaceae</taxon>
        <taxon>Niabella</taxon>
    </lineage>
</organism>
<evidence type="ECO:0000313" key="3">
    <source>
        <dbReference type="Proteomes" id="UP001325680"/>
    </source>
</evidence>
<dbReference type="RefSeq" id="WP_114791164.1">
    <property type="nucleotide sequence ID" value="NZ_CP139960.1"/>
</dbReference>
<evidence type="ECO:0000313" key="2">
    <source>
        <dbReference type="EMBL" id="WQD38402.1"/>
    </source>
</evidence>
<name>A0ABZ0WA41_9BACT</name>
<feature type="region of interest" description="Disordered" evidence="1">
    <location>
        <begin position="1"/>
        <end position="28"/>
    </location>
</feature>
<sequence length="64" mass="7034">MKNNRDSRKGIVQPDLGPRNWVAGKSLNDSGTIGFPGEKLSSYLQKLTDNNSKGKEDNNLFPKG</sequence>
<dbReference type="EMBL" id="CP139960">
    <property type="protein sequence ID" value="WQD38402.1"/>
    <property type="molecule type" value="Genomic_DNA"/>
</dbReference>
<protein>
    <recommendedName>
        <fullName evidence="4">Transposase</fullName>
    </recommendedName>
</protein>
<keyword evidence="3" id="KW-1185">Reference proteome</keyword>
<accession>A0ABZ0WA41</accession>
<evidence type="ECO:0000256" key="1">
    <source>
        <dbReference type="SAM" id="MobiDB-lite"/>
    </source>
</evidence>
<reference evidence="2 3" key="1">
    <citation type="submission" date="2023-12" db="EMBL/GenBank/DDBJ databases">
        <title>Genome sequencing and assembly of bacterial species from a model synthetic community.</title>
        <authorList>
            <person name="Hogle S.L."/>
        </authorList>
    </citation>
    <scope>NUCLEOTIDE SEQUENCE [LARGE SCALE GENOMIC DNA]</scope>
    <source>
        <strain evidence="2 3">HAMBI_3031</strain>
    </source>
</reference>